<sequence length="158" mass="18285">MVNVPSLVSLSIDALKRELIHGDDLLPHVYELPLELFNSVVECLPPLALQKLQSEMPFKNYDDYGPFSDDLKMGRKRGRYGNFDTAWKALFKFRWPDLAECVKPVDWQQIYWETHVQKNVQKLMGSTPLDLAKFNMVKSGEMSRNAPCSCGSKKRYKR</sequence>
<dbReference type="PANTHER" id="PTHR47818:SF2">
    <property type="entry name" value="F-BOX DOMAIN-CONTAINING PROTEIN"/>
    <property type="match status" value="1"/>
</dbReference>
<gene>
    <name evidence="1" type="ORF">B456_008G101100</name>
</gene>
<accession>A0A0D2RD04</accession>
<organism evidence="1 2">
    <name type="scientific">Gossypium raimondii</name>
    <name type="common">Peruvian cotton</name>
    <name type="synonym">Gossypium klotzschianum subsp. raimondii</name>
    <dbReference type="NCBI Taxonomy" id="29730"/>
    <lineage>
        <taxon>Eukaryota</taxon>
        <taxon>Viridiplantae</taxon>
        <taxon>Streptophyta</taxon>
        <taxon>Embryophyta</taxon>
        <taxon>Tracheophyta</taxon>
        <taxon>Spermatophyta</taxon>
        <taxon>Magnoliopsida</taxon>
        <taxon>eudicotyledons</taxon>
        <taxon>Gunneridae</taxon>
        <taxon>Pentapetalae</taxon>
        <taxon>rosids</taxon>
        <taxon>malvids</taxon>
        <taxon>Malvales</taxon>
        <taxon>Malvaceae</taxon>
        <taxon>Malvoideae</taxon>
        <taxon>Gossypium</taxon>
    </lineage>
</organism>
<dbReference type="PANTHER" id="PTHR47818">
    <property type="entry name" value="RNI-LIKE SUPERFAMILY PROTEIN"/>
    <property type="match status" value="1"/>
</dbReference>
<dbReference type="OMA" id="IMATHRD"/>
<dbReference type="Gramene" id="KJB49103">
    <property type="protein sequence ID" value="KJB49103"/>
    <property type="gene ID" value="B456_008G101100"/>
</dbReference>
<reference evidence="1 2" key="1">
    <citation type="journal article" date="2012" name="Nature">
        <title>Repeated polyploidization of Gossypium genomes and the evolution of spinnable cotton fibres.</title>
        <authorList>
            <person name="Paterson A.H."/>
            <person name="Wendel J.F."/>
            <person name="Gundlach H."/>
            <person name="Guo H."/>
            <person name="Jenkins J."/>
            <person name="Jin D."/>
            <person name="Llewellyn D."/>
            <person name="Showmaker K.C."/>
            <person name="Shu S."/>
            <person name="Udall J."/>
            <person name="Yoo M.J."/>
            <person name="Byers R."/>
            <person name="Chen W."/>
            <person name="Doron-Faigenboim A."/>
            <person name="Duke M.V."/>
            <person name="Gong L."/>
            <person name="Grimwood J."/>
            <person name="Grover C."/>
            <person name="Grupp K."/>
            <person name="Hu G."/>
            <person name="Lee T.H."/>
            <person name="Li J."/>
            <person name="Lin L."/>
            <person name="Liu T."/>
            <person name="Marler B.S."/>
            <person name="Page J.T."/>
            <person name="Roberts A.W."/>
            <person name="Romanel E."/>
            <person name="Sanders W.S."/>
            <person name="Szadkowski E."/>
            <person name="Tan X."/>
            <person name="Tang H."/>
            <person name="Xu C."/>
            <person name="Wang J."/>
            <person name="Wang Z."/>
            <person name="Zhang D."/>
            <person name="Zhang L."/>
            <person name="Ashrafi H."/>
            <person name="Bedon F."/>
            <person name="Bowers J.E."/>
            <person name="Brubaker C.L."/>
            <person name="Chee P.W."/>
            <person name="Das S."/>
            <person name="Gingle A.R."/>
            <person name="Haigler C.H."/>
            <person name="Harker D."/>
            <person name="Hoffmann L.V."/>
            <person name="Hovav R."/>
            <person name="Jones D.C."/>
            <person name="Lemke C."/>
            <person name="Mansoor S."/>
            <person name="ur Rahman M."/>
            <person name="Rainville L.N."/>
            <person name="Rambani A."/>
            <person name="Reddy U.K."/>
            <person name="Rong J.K."/>
            <person name="Saranga Y."/>
            <person name="Scheffler B.E."/>
            <person name="Scheffler J.A."/>
            <person name="Stelly D.M."/>
            <person name="Triplett B.A."/>
            <person name="Van Deynze A."/>
            <person name="Vaslin M.F."/>
            <person name="Waghmare V.N."/>
            <person name="Walford S.A."/>
            <person name="Wright R.J."/>
            <person name="Zaki E.A."/>
            <person name="Zhang T."/>
            <person name="Dennis E.S."/>
            <person name="Mayer K.F."/>
            <person name="Peterson D.G."/>
            <person name="Rokhsar D.S."/>
            <person name="Wang X."/>
            <person name="Schmutz J."/>
        </authorList>
    </citation>
    <scope>NUCLEOTIDE SEQUENCE [LARGE SCALE GENOMIC DNA]</scope>
</reference>
<evidence type="ECO:0000313" key="1">
    <source>
        <dbReference type="EMBL" id="KJB49103.1"/>
    </source>
</evidence>
<dbReference type="EMBL" id="CM001747">
    <property type="protein sequence ID" value="KJB49103.1"/>
    <property type="molecule type" value="Genomic_DNA"/>
</dbReference>
<keyword evidence="2" id="KW-1185">Reference proteome</keyword>
<dbReference type="eggNOG" id="ENOG502RRAA">
    <property type="taxonomic scope" value="Eukaryota"/>
</dbReference>
<dbReference type="Proteomes" id="UP000032304">
    <property type="component" value="Chromosome 8"/>
</dbReference>
<dbReference type="STRING" id="29730.A0A0D2RD04"/>
<protein>
    <submittedName>
        <fullName evidence="1">Uncharacterized protein</fullName>
    </submittedName>
</protein>
<name>A0A0D2RD04_GOSRA</name>
<dbReference type="AlphaFoldDB" id="A0A0D2RD04"/>
<proteinExistence type="predicted"/>
<evidence type="ECO:0000313" key="2">
    <source>
        <dbReference type="Proteomes" id="UP000032304"/>
    </source>
</evidence>